<dbReference type="InParanoid" id="A0A401H5E7"/>
<dbReference type="RefSeq" id="XP_027620580.1">
    <property type="nucleotide sequence ID" value="XM_027764779.1"/>
</dbReference>
<feature type="domain" description="Fungal-type protein kinase" evidence="1">
    <location>
        <begin position="325"/>
        <end position="542"/>
    </location>
</feature>
<gene>
    <name evidence="2" type="ORF">SCP_1603310</name>
</gene>
<dbReference type="EMBL" id="BFAD01000016">
    <property type="protein sequence ID" value="GBE89667.1"/>
    <property type="molecule type" value="Genomic_DNA"/>
</dbReference>
<name>A0A401H5E7_9APHY</name>
<dbReference type="InterPro" id="IPR040976">
    <property type="entry name" value="Pkinase_fungal"/>
</dbReference>
<protein>
    <recommendedName>
        <fullName evidence="1">Fungal-type protein kinase domain-containing protein</fullName>
    </recommendedName>
</protein>
<organism evidence="2 3">
    <name type="scientific">Sparassis crispa</name>
    <dbReference type="NCBI Taxonomy" id="139825"/>
    <lineage>
        <taxon>Eukaryota</taxon>
        <taxon>Fungi</taxon>
        <taxon>Dikarya</taxon>
        <taxon>Basidiomycota</taxon>
        <taxon>Agaricomycotina</taxon>
        <taxon>Agaricomycetes</taxon>
        <taxon>Polyporales</taxon>
        <taxon>Sparassidaceae</taxon>
        <taxon>Sparassis</taxon>
    </lineage>
</organism>
<dbReference type="STRING" id="139825.A0A401H5E7"/>
<evidence type="ECO:0000313" key="3">
    <source>
        <dbReference type="Proteomes" id="UP000287166"/>
    </source>
</evidence>
<keyword evidence="3" id="KW-1185">Reference proteome</keyword>
<sequence length="571" mass="63629">MLGLNDTRIGYGAIPSCQTQQFDGGLVLKPAGTRSATVACFVRPYSHQSPPHCARSGARCELIPSNLRHTYLHVPLVTSFSSIVHEVELTIFIHCPAPQSLPSLATTNITNITMALPQNLTADPTLPHHPITPPRPSMPAYLNKNNIQQWSFLSNRAKRCYRRYACEAKDLVVGPMPAAEFLQFLPQTKEKMPDSKEAFVHVPARAKLEEEIYTPLITALNGMYGQSRCPNFVFCDTSTRGVDHGAPGSVKPDVCCYATHRLELVELNKATKGPVGDLGLADLFIEVKREPGQDYFRDPGPEVDRALHKFILSHCKVTTLALGQHIAYAAESLGRQHRRVYFSAALAGSMARLIRWDRAGAIVSESFDLHKEPEVLCEFFWRYSHASEAERGYDLTVEVATGKQETFFKNSIERHVQMQLDLEDMSKMAKREKVSANKKLAAGVTEHYQKGRVFAVTTLDSQRKKHRILISRPLVMPLSIADRAIRYYWAVDADGDSGNILLLKDTWRDTAPDIPQEGNVLAVLLESGVPAIPQLNHHGDVPEGEGSEGQFSNSYVWSSFNGGYEQLPRLR</sequence>
<evidence type="ECO:0000313" key="2">
    <source>
        <dbReference type="EMBL" id="GBE89667.1"/>
    </source>
</evidence>
<dbReference type="Proteomes" id="UP000287166">
    <property type="component" value="Unassembled WGS sequence"/>
</dbReference>
<dbReference type="Pfam" id="PF17667">
    <property type="entry name" value="Pkinase_fungal"/>
    <property type="match status" value="1"/>
</dbReference>
<dbReference type="OrthoDB" id="3265188at2759"/>
<dbReference type="GeneID" id="38786584"/>
<accession>A0A401H5E7</accession>
<dbReference type="AlphaFoldDB" id="A0A401H5E7"/>
<proteinExistence type="predicted"/>
<comment type="caution">
    <text evidence="2">The sequence shown here is derived from an EMBL/GenBank/DDBJ whole genome shotgun (WGS) entry which is preliminary data.</text>
</comment>
<reference evidence="2 3" key="1">
    <citation type="journal article" date="2018" name="Sci. Rep.">
        <title>Genome sequence of the cauliflower mushroom Sparassis crispa (Hanabiratake) and its association with beneficial usage.</title>
        <authorList>
            <person name="Kiyama R."/>
            <person name="Furutani Y."/>
            <person name="Kawaguchi K."/>
            <person name="Nakanishi T."/>
        </authorList>
    </citation>
    <scope>NUCLEOTIDE SEQUENCE [LARGE SCALE GENOMIC DNA]</scope>
</reference>
<evidence type="ECO:0000259" key="1">
    <source>
        <dbReference type="Pfam" id="PF17667"/>
    </source>
</evidence>